<comment type="caution">
    <text evidence="1">The sequence shown here is derived from an EMBL/GenBank/DDBJ whole genome shotgun (WGS) entry which is preliminary data.</text>
</comment>
<organism evidence="1 2">
    <name type="scientific">Rosa chinensis</name>
    <name type="common">China rose</name>
    <dbReference type="NCBI Taxonomy" id="74649"/>
    <lineage>
        <taxon>Eukaryota</taxon>
        <taxon>Viridiplantae</taxon>
        <taxon>Streptophyta</taxon>
        <taxon>Embryophyta</taxon>
        <taxon>Tracheophyta</taxon>
        <taxon>Spermatophyta</taxon>
        <taxon>Magnoliopsida</taxon>
        <taxon>eudicotyledons</taxon>
        <taxon>Gunneridae</taxon>
        <taxon>Pentapetalae</taxon>
        <taxon>rosids</taxon>
        <taxon>fabids</taxon>
        <taxon>Rosales</taxon>
        <taxon>Rosaceae</taxon>
        <taxon>Rosoideae</taxon>
        <taxon>Rosoideae incertae sedis</taxon>
        <taxon>Rosa</taxon>
    </lineage>
</organism>
<proteinExistence type="predicted"/>
<sequence length="84" mass="9760">MKYLCFIHYKIDFPLERHQGTIDLPCLKKLSIYACPKLEGVVELVVRECDQLVVSIANYKELSVLCILYCKGVVYRRADMFIAE</sequence>
<gene>
    <name evidence="1" type="ORF">RchiOBHm_Chr1g0315511</name>
</gene>
<name>A0A2P6S7D4_ROSCH</name>
<accession>A0A2P6S7D4</accession>
<dbReference type="EMBL" id="PDCK01000039">
    <property type="protein sequence ID" value="PRQ54602.1"/>
    <property type="molecule type" value="Genomic_DNA"/>
</dbReference>
<evidence type="ECO:0000313" key="1">
    <source>
        <dbReference type="EMBL" id="PRQ54602.1"/>
    </source>
</evidence>
<keyword evidence="2" id="KW-1185">Reference proteome</keyword>
<evidence type="ECO:0000313" key="2">
    <source>
        <dbReference type="Proteomes" id="UP000238479"/>
    </source>
</evidence>
<dbReference type="Proteomes" id="UP000238479">
    <property type="component" value="Chromosome 1"/>
</dbReference>
<dbReference type="Gramene" id="PRQ54602">
    <property type="protein sequence ID" value="PRQ54602"/>
    <property type="gene ID" value="RchiOBHm_Chr1g0315511"/>
</dbReference>
<reference evidence="1 2" key="1">
    <citation type="journal article" date="2018" name="Nat. Genet.">
        <title>The Rosa genome provides new insights in the design of modern roses.</title>
        <authorList>
            <person name="Bendahmane M."/>
        </authorList>
    </citation>
    <scope>NUCLEOTIDE SEQUENCE [LARGE SCALE GENOMIC DNA]</scope>
    <source>
        <strain evidence="2">cv. Old Blush</strain>
    </source>
</reference>
<dbReference type="AlphaFoldDB" id="A0A2P6S7D4"/>
<protein>
    <submittedName>
        <fullName evidence="1">Uncharacterized protein</fullName>
    </submittedName>
</protein>